<dbReference type="Pfam" id="PF18426">
    <property type="entry name" value="Tli4_C"/>
    <property type="match status" value="1"/>
</dbReference>
<accession>A0A845SRZ7</accession>
<feature type="domain" description="Tle cognate immunity protein 4 N-terminal" evidence="2">
    <location>
        <begin position="51"/>
        <end position="208"/>
    </location>
</feature>
<reference evidence="3 4" key="1">
    <citation type="submission" date="2019-12" db="EMBL/GenBank/DDBJ databases">
        <authorList>
            <person name="Lee S.D."/>
        </authorList>
    </citation>
    <scope>NUCLEOTIDE SEQUENCE [LARGE SCALE GENOMIC DNA]</scope>
    <source>
        <strain evidence="3 4">SAP-6</strain>
    </source>
</reference>
<keyword evidence="4" id="KW-1185">Reference proteome</keyword>
<feature type="domain" description="Tle cognate immunity protein 4 C-terminal" evidence="1">
    <location>
        <begin position="212"/>
        <end position="367"/>
    </location>
</feature>
<dbReference type="InterPro" id="IPR040761">
    <property type="entry name" value="Tli4_N"/>
</dbReference>
<dbReference type="Pfam" id="PF18443">
    <property type="entry name" value="Tli4_N"/>
    <property type="match status" value="1"/>
</dbReference>
<dbReference type="EMBL" id="WUBS01000020">
    <property type="protein sequence ID" value="NDL65636.1"/>
    <property type="molecule type" value="Genomic_DNA"/>
</dbReference>
<dbReference type="InterPro" id="IPR041290">
    <property type="entry name" value="Tli4_C"/>
</dbReference>
<evidence type="ECO:0000259" key="2">
    <source>
        <dbReference type="Pfam" id="PF18443"/>
    </source>
</evidence>
<comment type="caution">
    <text evidence="3">The sequence shown here is derived from an EMBL/GenBank/DDBJ whole genome shotgun (WGS) entry which is preliminary data.</text>
</comment>
<organism evidence="3 4">
    <name type="scientific">Acerihabitans arboris</name>
    <dbReference type="NCBI Taxonomy" id="2691583"/>
    <lineage>
        <taxon>Bacteria</taxon>
        <taxon>Pseudomonadati</taxon>
        <taxon>Pseudomonadota</taxon>
        <taxon>Gammaproteobacteria</taxon>
        <taxon>Enterobacterales</taxon>
        <taxon>Pectobacteriaceae</taxon>
        <taxon>Acerihabitans</taxon>
    </lineage>
</organism>
<dbReference type="AlphaFoldDB" id="A0A845SRZ7"/>
<reference evidence="3 4" key="2">
    <citation type="submission" date="2020-02" db="EMBL/GenBank/DDBJ databases">
        <title>The new genus of Enterobacteriales.</title>
        <authorList>
            <person name="Kim I.S."/>
        </authorList>
    </citation>
    <scope>NUCLEOTIDE SEQUENCE [LARGE SCALE GENOMIC DNA]</scope>
    <source>
        <strain evidence="3 4">SAP-6</strain>
    </source>
</reference>
<dbReference type="Proteomes" id="UP000461443">
    <property type="component" value="Unassembled WGS sequence"/>
</dbReference>
<evidence type="ECO:0000313" key="4">
    <source>
        <dbReference type="Proteomes" id="UP000461443"/>
    </source>
</evidence>
<name>A0A845SRZ7_9GAMM</name>
<evidence type="ECO:0000259" key="1">
    <source>
        <dbReference type="Pfam" id="PF18426"/>
    </source>
</evidence>
<evidence type="ECO:0000313" key="3">
    <source>
        <dbReference type="EMBL" id="NDL65636.1"/>
    </source>
</evidence>
<protein>
    <recommendedName>
        <fullName evidence="5">Tle cognate immunity protein 4 C-terminal domain-containing protein</fullName>
    </recommendedName>
</protein>
<proteinExistence type="predicted"/>
<sequence>MPMQVKKTLLLFAAVGIASICGYAFIHRDMPPPTLTVEEKKVTDALFNQIKPQCIGRYVFDVPESYVNEQKNYVFLNDFRINSQRLYRPAFEQRIRLREQALKNERTVASIDGPFLKQVYRLSDNAIIFDRNENGSTAGWGRILEGHIYVGGVAFIVQTEITDYSDERYASEREFYLRPEVGRPVAKANTKPQKLAEMQDLLSRLSGRKDDEIPTQPGICIADGFIRDNSKQNKEDLSFAYRNDNFGFYVSTDNTLGKSNSLLERGDEIEPALREGNIHTIYKRKRNIAGMDAEDWLVRGKQVTYQPEAENILYSFTFYANEKAADYHHPVLFAKLSNRGIGTTTYSDAQLVDIWDRITQTFRFRPGAF</sequence>
<evidence type="ECO:0008006" key="5">
    <source>
        <dbReference type="Google" id="ProtNLM"/>
    </source>
</evidence>
<gene>
    <name evidence="3" type="ORF">GRH90_23150</name>
</gene>